<sequence>MSPGIRPWSSVSFVILRHKLRTRQRDRRSQSLDKRSAENGYTITPLSVLAYLYTLYPPIQLPTHRNYSLANIPLVKMCGKRSVASSHLLFSLTPPLSIGGSNSGLQSGAPHCLVDPILLFLVDRFHSVPVPVCVLPQQLFLKALEAPTLPLH</sequence>
<accession>A0A3S5APL7</accession>
<name>A0A3S5APL7_9PLAT</name>
<dbReference type="Proteomes" id="UP000784294">
    <property type="component" value="Unassembled WGS sequence"/>
</dbReference>
<dbReference type="EMBL" id="CAAALY010053855">
    <property type="protein sequence ID" value="VEL21931.1"/>
    <property type="molecule type" value="Genomic_DNA"/>
</dbReference>
<proteinExistence type="predicted"/>
<evidence type="ECO:0000313" key="2">
    <source>
        <dbReference type="Proteomes" id="UP000784294"/>
    </source>
</evidence>
<protein>
    <submittedName>
        <fullName evidence="1">Uncharacterized protein</fullName>
    </submittedName>
</protein>
<dbReference type="AlphaFoldDB" id="A0A3S5APL7"/>
<organism evidence="1 2">
    <name type="scientific">Protopolystoma xenopodis</name>
    <dbReference type="NCBI Taxonomy" id="117903"/>
    <lineage>
        <taxon>Eukaryota</taxon>
        <taxon>Metazoa</taxon>
        <taxon>Spiralia</taxon>
        <taxon>Lophotrochozoa</taxon>
        <taxon>Platyhelminthes</taxon>
        <taxon>Monogenea</taxon>
        <taxon>Polyopisthocotylea</taxon>
        <taxon>Polystomatidea</taxon>
        <taxon>Polystomatidae</taxon>
        <taxon>Protopolystoma</taxon>
    </lineage>
</organism>
<gene>
    <name evidence="1" type="ORF">PXEA_LOCUS15371</name>
</gene>
<evidence type="ECO:0000313" key="1">
    <source>
        <dbReference type="EMBL" id="VEL21931.1"/>
    </source>
</evidence>
<comment type="caution">
    <text evidence="1">The sequence shown here is derived from an EMBL/GenBank/DDBJ whole genome shotgun (WGS) entry which is preliminary data.</text>
</comment>
<reference evidence="1" key="1">
    <citation type="submission" date="2018-11" db="EMBL/GenBank/DDBJ databases">
        <authorList>
            <consortium name="Pathogen Informatics"/>
        </authorList>
    </citation>
    <scope>NUCLEOTIDE SEQUENCE</scope>
</reference>
<keyword evidence="2" id="KW-1185">Reference proteome</keyword>